<keyword evidence="3" id="KW-1003">Cell membrane</keyword>
<dbReference type="InterPro" id="IPR013563">
    <property type="entry name" value="Oligopep_ABC_C"/>
</dbReference>
<sequence>MKGQMSNKLLSLENLWITYYKGNKSAYAVRGVSLEVNYNQVVGIVGESGSGKSTLGHSIIGLLPNNARVEKGKIIFEETDLAKINKSDFYRFRGKRGIFMIFQDPMTSLNPTIKVKEQLVEIIKNRPNENSVNTLSHWFIGKVNKSEIVRDEKQLIESLKKVGFRNPDEILDKYPHQLSGGERQRIMIAMAYLLKPKLLIADEPTTALDVITQAQVLKMLLELKEEYKSSIIFISHDITLVSQISDKVIVMYGGIVMEEASSEEMLKNPLNPYTKGLVASIPNYFKGEGKISSIPGFPPNIFELPQGCPFNPRCNLAMSVCKSQLPKLKSIGESHSVACHLYS</sequence>
<dbReference type="InterPro" id="IPR050388">
    <property type="entry name" value="ABC_Ni/Peptide_Import"/>
</dbReference>
<comment type="subcellular location">
    <subcellularLocation>
        <location evidence="1">Cell membrane</location>
        <topology evidence="1">Peripheral membrane protein</topology>
    </subcellularLocation>
</comment>
<evidence type="ECO:0000313" key="11">
    <source>
        <dbReference type="Proteomes" id="UP000001350"/>
    </source>
</evidence>
<dbReference type="GO" id="GO:0005886">
    <property type="term" value="C:plasma membrane"/>
    <property type="evidence" value="ECO:0007669"/>
    <property type="project" value="UniProtKB-SubCell"/>
</dbReference>
<evidence type="ECO:0000259" key="9">
    <source>
        <dbReference type="PROSITE" id="PS50893"/>
    </source>
</evidence>
<evidence type="ECO:0000256" key="5">
    <source>
        <dbReference type="ARBA" id="ARBA00022741"/>
    </source>
</evidence>
<evidence type="ECO:0000256" key="6">
    <source>
        <dbReference type="ARBA" id="ARBA00022840"/>
    </source>
</evidence>
<dbReference type="PROSITE" id="PS50893">
    <property type="entry name" value="ABC_TRANSPORTER_2"/>
    <property type="match status" value="1"/>
</dbReference>
<proteinExistence type="predicted"/>
<keyword evidence="7" id="KW-1278">Translocase</keyword>
<dbReference type="NCBIfam" id="TIGR01727">
    <property type="entry name" value="oligo_HPY"/>
    <property type="match status" value="1"/>
</dbReference>
<protein>
    <submittedName>
        <fullName evidence="10">Oligopeptide/dipeptide ABC transporter, ATPase subunit</fullName>
    </submittedName>
</protein>
<keyword evidence="8" id="KW-0472">Membrane</keyword>
<dbReference type="SMART" id="SM00382">
    <property type="entry name" value="AAA"/>
    <property type="match status" value="1"/>
</dbReference>
<dbReference type="GO" id="GO:0015833">
    <property type="term" value="P:peptide transport"/>
    <property type="evidence" value="ECO:0007669"/>
    <property type="project" value="InterPro"/>
</dbReference>
<dbReference type="Pfam" id="PF08352">
    <property type="entry name" value="oligo_HPY"/>
    <property type="match status" value="1"/>
</dbReference>
<dbReference type="EMBL" id="CP001400">
    <property type="protein sequence ID" value="ACP39122.1"/>
    <property type="molecule type" value="Genomic_DNA"/>
</dbReference>
<dbReference type="Proteomes" id="UP000001350">
    <property type="component" value="Chromosome"/>
</dbReference>
<gene>
    <name evidence="10" type="ordered locus">M1425_2393</name>
</gene>
<evidence type="ECO:0000256" key="1">
    <source>
        <dbReference type="ARBA" id="ARBA00004202"/>
    </source>
</evidence>
<evidence type="ECO:0000256" key="8">
    <source>
        <dbReference type="ARBA" id="ARBA00023136"/>
    </source>
</evidence>
<dbReference type="InterPro" id="IPR017871">
    <property type="entry name" value="ABC_transporter-like_CS"/>
</dbReference>
<evidence type="ECO:0000256" key="2">
    <source>
        <dbReference type="ARBA" id="ARBA00022448"/>
    </source>
</evidence>
<keyword evidence="5" id="KW-0547">Nucleotide-binding</keyword>
<dbReference type="GO" id="GO:0016887">
    <property type="term" value="F:ATP hydrolysis activity"/>
    <property type="evidence" value="ECO:0007669"/>
    <property type="project" value="InterPro"/>
</dbReference>
<dbReference type="HOGENOM" id="CLU_000604_1_23_2"/>
<dbReference type="GO" id="GO:0005524">
    <property type="term" value="F:ATP binding"/>
    <property type="evidence" value="ECO:0007669"/>
    <property type="project" value="UniProtKB-KW"/>
</dbReference>
<evidence type="ECO:0000256" key="3">
    <source>
        <dbReference type="ARBA" id="ARBA00022475"/>
    </source>
</evidence>
<dbReference type="FunFam" id="3.40.50.300:FF:000016">
    <property type="entry name" value="Oligopeptide ABC transporter ATP-binding component"/>
    <property type="match status" value="1"/>
</dbReference>
<reference evidence="10 11" key="1">
    <citation type="journal article" date="2009" name="Proc. Natl. Acad. Sci. U.S.A.">
        <title>Biogeography of the Sulfolobus islandicus pan-genome.</title>
        <authorList>
            <person name="Reno M.L."/>
            <person name="Held N.L."/>
            <person name="Fields C.J."/>
            <person name="Burke P.V."/>
            <person name="Whitaker R.J."/>
        </authorList>
    </citation>
    <scope>NUCLEOTIDE SEQUENCE [LARGE SCALE GENOMIC DNA]</scope>
    <source>
        <strain evidence="11">M.14.25 / Kamchatka #1</strain>
    </source>
</reference>
<accession>C3MSH9</accession>
<dbReference type="PANTHER" id="PTHR43297:SF14">
    <property type="entry name" value="ATPASE AAA-TYPE CORE DOMAIN-CONTAINING PROTEIN"/>
    <property type="match status" value="1"/>
</dbReference>
<dbReference type="PANTHER" id="PTHR43297">
    <property type="entry name" value="OLIGOPEPTIDE TRANSPORT ATP-BINDING PROTEIN APPD"/>
    <property type="match status" value="1"/>
</dbReference>
<dbReference type="PROSITE" id="PS00211">
    <property type="entry name" value="ABC_TRANSPORTER_1"/>
    <property type="match status" value="1"/>
</dbReference>
<dbReference type="Gene3D" id="3.40.50.300">
    <property type="entry name" value="P-loop containing nucleotide triphosphate hydrolases"/>
    <property type="match status" value="1"/>
</dbReference>
<feature type="domain" description="ABC transporter" evidence="9">
    <location>
        <begin position="10"/>
        <end position="278"/>
    </location>
</feature>
<dbReference type="InterPro" id="IPR027417">
    <property type="entry name" value="P-loop_NTPase"/>
</dbReference>
<organism evidence="10 11">
    <name type="scientific">Saccharolobus islandicus (strain M.14.25 / Kamchatka #1)</name>
    <name type="common">Sulfolobus islandicus</name>
    <dbReference type="NCBI Taxonomy" id="427317"/>
    <lineage>
        <taxon>Archaea</taxon>
        <taxon>Thermoproteota</taxon>
        <taxon>Thermoprotei</taxon>
        <taxon>Sulfolobales</taxon>
        <taxon>Sulfolobaceae</taxon>
        <taxon>Saccharolobus</taxon>
    </lineage>
</organism>
<keyword evidence="4" id="KW-0997">Cell inner membrane</keyword>
<dbReference type="CDD" id="cd03257">
    <property type="entry name" value="ABC_NikE_OppD_transporters"/>
    <property type="match status" value="1"/>
</dbReference>
<keyword evidence="6" id="KW-0067">ATP-binding</keyword>
<evidence type="ECO:0000256" key="7">
    <source>
        <dbReference type="ARBA" id="ARBA00022967"/>
    </source>
</evidence>
<dbReference type="InterPro" id="IPR003593">
    <property type="entry name" value="AAA+_ATPase"/>
</dbReference>
<evidence type="ECO:0000256" key="4">
    <source>
        <dbReference type="ARBA" id="ARBA00022519"/>
    </source>
</evidence>
<dbReference type="SUPFAM" id="SSF52540">
    <property type="entry name" value="P-loop containing nucleoside triphosphate hydrolases"/>
    <property type="match status" value="1"/>
</dbReference>
<name>C3MSH9_SACI4</name>
<dbReference type="InterPro" id="IPR003439">
    <property type="entry name" value="ABC_transporter-like_ATP-bd"/>
</dbReference>
<dbReference type="Pfam" id="PF00005">
    <property type="entry name" value="ABC_tran"/>
    <property type="match status" value="1"/>
</dbReference>
<evidence type="ECO:0000313" key="10">
    <source>
        <dbReference type="EMBL" id="ACP39122.1"/>
    </source>
</evidence>
<dbReference type="KEGG" id="sia:M1425_2393"/>
<keyword evidence="2" id="KW-0813">Transport</keyword>
<dbReference type="AlphaFoldDB" id="C3MSH9"/>